<dbReference type="EMBL" id="JAAGNZ010000002">
    <property type="protein sequence ID" value="NEU69343.1"/>
    <property type="molecule type" value="Genomic_DNA"/>
</dbReference>
<evidence type="ECO:0000256" key="1">
    <source>
        <dbReference type="ARBA" id="ARBA00006500"/>
    </source>
</evidence>
<dbReference type="InterPro" id="IPR049427">
    <property type="entry name" value="Acyl-ACP_TE_C"/>
</dbReference>
<name>A0A6M0IQW7_9BACT</name>
<keyword evidence="2" id="KW-0444">Lipid biosynthesis</keyword>
<dbReference type="Proteomes" id="UP000477386">
    <property type="component" value="Unassembled WGS sequence"/>
</dbReference>
<comment type="caution">
    <text evidence="10">The sequence shown here is derived from an EMBL/GenBank/DDBJ whole genome shotgun (WGS) entry which is preliminary data.</text>
</comment>
<evidence type="ECO:0000256" key="2">
    <source>
        <dbReference type="ARBA" id="ARBA00022516"/>
    </source>
</evidence>
<dbReference type="PANTHER" id="PTHR31727">
    <property type="entry name" value="OLEOYL-ACYL CARRIER PROTEIN THIOESTERASE 1, CHLOROPLASTIC"/>
    <property type="match status" value="1"/>
</dbReference>
<dbReference type="Gene3D" id="3.10.129.10">
    <property type="entry name" value="Hotdog Thioesterase"/>
    <property type="match status" value="1"/>
</dbReference>
<dbReference type="AlphaFoldDB" id="A0A6M0IQW7"/>
<dbReference type="GO" id="GO:0016297">
    <property type="term" value="F:fatty acyl-[ACP] hydrolase activity"/>
    <property type="evidence" value="ECO:0007669"/>
    <property type="project" value="InterPro"/>
</dbReference>
<keyword evidence="3" id="KW-0378">Hydrolase</keyword>
<organism evidence="10 11">
    <name type="scientific">Spirosoma agri</name>
    <dbReference type="NCBI Taxonomy" id="1987381"/>
    <lineage>
        <taxon>Bacteria</taxon>
        <taxon>Pseudomonadati</taxon>
        <taxon>Bacteroidota</taxon>
        <taxon>Cytophagia</taxon>
        <taxon>Cytophagales</taxon>
        <taxon>Cytophagaceae</taxon>
        <taxon>Spirosoma</taxon>
    </lineage>
</organism>
<reference evidence="10 11" key="1">
    <citation type="submission" date="2020-02" db="EMBL/GenBank/DDBJ databases">
        <title>Draft genome sequence of two Spirosoma agri KCTC 52727 and Spirosoma terrae KCTC 52035.</title>
        <authorList>
            <person name="Rojas J."/>
            <person name="Ambika Manirajan B."/>
            <person name="Ratering S."/>
            <person name="Suarez C."/>
            <person name="Schnell S."/>
        </authorList>
    </citation>
    <scope>NUCLEOTIDE SEQUENCE [LARGE SCALE GENOMIC DNA]</scope>
    <source>
        <strain evidence="10 11">KCTC 52727</strain>
    </source>
</reference>
<keyword evidence="11" id="KW-1185">Reference proteome</keyword>
<dbReference type="RefSeq" id="WP_164041807.1">
    <property type="nucleotide sequence ID" value="NZ_JAAGNZ010000002.1"/>
</dbReference>
<evidence type="ECO:0000259" key="9">
    <source>
        <dbReference type="Pfam" id="PF20791"/>
    </source>
</evidence>
<evidence type="ECO:0000313" key="10">
    <source>
        <dbReference type="EMBL" id="NEU69343.1"/>
    </source>
</evidence>
<dbReference type="Pfam" id="PF01643">
    <property type="entry name" value="Acyl-ACP_TE"/>
    <property type="match status" value="1"/>
</dbReference>
<dbReference type="InterPro" id="IPR002864">
    <property type="entry name" value="Acyl-ACP_thioesterase_NHD"/>
</dbReference>
<dbReference type="CDD" id="cd00586">
    <property type="entry name" value="4HBT"/>
    <property type="match status" value="1"/>
</dbReference>
<evidence type="ECO:0000256" key="6">
    <source>
        <dbReference type="ARBA" id="ARBA00023098"/>
    </source>
</evidence>
<evidence type="ECO:0000259" key="8">
    <source>
        <dbReference type="Pfam" id="PF01643"/>
    </source>
</evidence>
<sequence>MAFIQTDTFTLRGYETDAFGRLSVPALMNLMQESANRNAIEYGIGINDLARQGYGWMLMRFRLRMHTYPRYGQTIQVMTYPTSVEKYFIHRDFRVLADDGTLLADAVSIWLVFSMDKRAMVPLPDFIRALSLPPGIDPLPKLALKPDFQNKPFAPTHENEVTVGWFSIDQNQHVNNVSYVEWLLDAVDSNTLQTRELAEIDLVYRTESHWKDRLLIRSVSESDDTINHRIEQSNRQPGESGKDVLLAQSRWRTNKNDNAQTYDELSQHNR</sequence>
<evidence type="ECO:0000313" key="11">
    <source>
        <dbReference type="Proteomes" id="UP000477386"/>
    </source>
</evidence>
<dbReference type="PANTHER" id="PTHR31727:SF6">
    <property type="entry name" value="OLEOYL-ACYL CARRIER PROTEIN THIOESTERASE 1, CHLOROPLASTIC"/>
    <property type="match status" value="1"/>
</dbReference>
<gene>
    <name evidence="10" type="ORF">GK091_20820</name>
</gene>
<keyword evidence="6" id="KW-0443">Lipid metabolism</keyword>
<dbReference type="InterPro" id="IPR045023">
    <property type="entry name" value="FATA/B"/>
</dbReference>
<dbReference type="InterPro" id="IPR029069">
    <property type="entry name" value="HotDog_dom_sf"/>
</dbReference>
<keyword evidence="5" id="KW-0809">Transit peptide</keyword>
<evidence type="ECO:0000256" key="5">
    <source>
        <dbReference type="ARBA" id="ARBA00022946"/>
    </source>
</evidence>
<dbReference type="Pfam" id="PF20791">
    <property type="entry name" value="Acyl-ACP_TE_C"/>
    <property type="match status" value="1"/>
</dbReference>
<feature type="domain" description="Acyl-ACP thioesterase N-terminal hotdog" evidence="8">
    <location>
        <begin position="7"/>
        <end position="128"/>
    </location>
</feature>
<protein>
    <submittedName>
        <fullName evidence="10">Acyl-[acyl-carrier-protein] thioesterase</fullName>
    </submittedName>
</protein>
<proteinExistence type="inferred from homology"/>
<keyword evidence="7" id="KW-0275">Fatty acid biosynthesis</keyword>
<evidence type="ECO:0000256" key="4">
    <source>
        <dbReference type="ARBA" id="ARBA00022832"/>
    </source>
</evidence>
<dbReference type="GO" id="GO:0000036">
    <property type="term" value="F:acyl carrier activity"/>
    <property type="evidence" value="ECO:0007669"/>
    <property type="project" value="TreeGrafter"/>
</dbReference>
<keyword evidence="4" id="KW-0276">Fatty acid metabolism</keyword>
<feature type="domain" description="Acyl-ACP thioesterase-like C-terminal" evidence="9">
    <location>
        <begin position="156"/>
        <end position="252"/>
    </location>
</feature>
<accession>A0A6M0IQW7</accession>
<evidence type="ECO:0000256" key="3">
    <source>
        <dbReference type="ARBA" id="ARBA00022801"/>
    </source>
</evidence>
<comment type="similarity">
    <text evidence="1">Belongs to the acyl-ACP thioesterase family.</text>
</comment>
<dbReference type="SUPFAM" id="SSF54637">
    <property type="entry name" value="Thioesterase/thiol ester dehydrase-isomerase"/>
    <property type="match status" value="2"/>
</dbReference>
<evidence type="ECO:0000256" key="7">
    <source>
        <dbReference type="ARBA" id="ARBA00023160"/>
    </source>
</evidence>